<name>A0A0K9NXE7_ZOSMR</name>
<organism evidence="2 3">
    <name type="scientific">Zostera marina</name>
    <name type="common">Eelgrass</name>
    <dbReference type="NCBI Taxonomy" id="29655"/>
    <lineage>
        <taxon>Eukaryota</taxon>
        <taxon>Viridiplantae</taxon>
        <taxon>Streptophyta</taxon>
        <taxon>Embryophyta</taxon>
        <taxon>Tracheophyta</taxon>
        <taxon>Spermatophyta</taxon>
        <taxon>Magnoliopsida</taxon>
        <taxon>Liliopsida</taxon>
        <taxon>Zosteraceae</taxon>
        <taxon>Zostera</taxon>
    </lineage>
</organism>
<evidence type="ECO:0000256" key="1">
    <source>
        <dbReference type="SAM" id="MobiDB-lite"/>
    </source>
</evidence>
<dbReference type="Pfam" id="PF04788">
    <property type="entry name" value="DUF620"/>
    <property type="match status" value="1"/>
</dbReference>
<evidence type="ECO:0000313" key="2">
    <source>
        <dbReference type="EMBL" id="KMZ61434.1"/>
    </source>
</evidence>
<proteinExistence type="predicted"/>
<dbReference type="AlphaFoldDB" id="A0A0K9NXE7"/>
<feature type="region of interest" description="Disordered" evidence="1">
    <location>
        <begin position="61"/>
        <end position="94"/>
    </location>
</feature>
<evidence type="ECO:0000313" key="3">
    <source>
        <dbReference type="Proteomes" id="UP000036987"/>
    </source>
</evidence>
<gene>
    <name evidence="2" type="ORF">ZOSMA_52G00840</name>
</gene>
<protein>
    <submittedName>
        <fullName evidence="2">Uncharacterized protein</fullName>
    </submittedName>
</protein>
<dbReference type="InterPro" id="IPR006873">
    <property type="entry name" value="DUF620"/>
</dbReference>
<comment type="caution">
    <text evidence="2">The sequence shown here is derived from an EMBL/GenBank/DDBJ whole genome shotgun (WGS) entry which is preliminary data.</text>
</comment>
<sequence length="580" mass="63793">MDSVTVEKSPHSILSSIIISRLRHSFEFVCGTAVKKKKEEEKLEMEKKNTGFFTTLKKEVIRGLSPSRSRPKRTTAKTTLPPPPPHPLRQNTTSTTNIPSILIRARHRNTVSNHHDDPPTVASACTSTDPDGLGGRYSGGVLRNAVEVLAPLMEGPMGEDAEENRARIERKEGWGRWMKGQLSRGTSSSSEIFNAVGLENAAHKRSDLRLLLGVMGAPLSPVGVFSLPDLLPRLSIKDTPIECSFAQYILQQYLAATGGQKLQKSFKNAYAMGKVKMVVSGYETANKAINNCTTSSSRVAESGGFVLWQMNPDMWYIELSVGGNKVHAGCNGKLVWRHTPWLGAHAAKGPVRPLRRALQGLDPRTTAGMFGNSRCIGEKKVNGVECFVLKLTSDPQNLKARSEGPAEIIRHVMFGYFSQRTGVLVQLEDSHLTRIQANNCGDAVYWETTINSFLDDYRPVEGMMIAHSGRSVVTLFKFGEMAMSHSKTRMEESWCIEEVAYNVAGLSVDCFIPPADIIRSKSISSTLTGLTAPTPPSDLDGFQKKHAPPQPPHSNRSRVAAITHQNHGNTVDNVVWRVEI</sequence>
<dbReference type="OMA" id="RIQANNC"/>
<keyword evidence="3" id="KW-1185">Reference proteome</keyword>
<dbReference type="Proteomes" id="UP000036987">
    <property type="component" value="Unassembled WGS sequence"/>
</dbReference>
<dbReference type="PANTHER" id="PTHR31300">
    <property type="entry name" value="LIPASE"/>
    <property type="match status" value="1"/>
</dbReference>
<dbReference type="STRING" id="29655.A0A0K9NXE7"/>
<dbReference type="OrthoDB" id="2012654at2759"/>
<feature type="region of interest" description="Disordered" evidence="1">
    <location>
        <begin position="534"/>
        <end position="556"/>
    </location>
</feature>
<dbReference type="EMBL" id="LFYR01001488">
    <property type="protein sequence ID" value="KMZ61434.1"/>
    <property type="molecule type" value="Genomic_DNA"/>
</dbReference>
<reference evidence="3" key="1">
    <citation type="journal article" date="2016" name="Nature">
        <title>The genome of the seagrass Zostera marina reveals angiosperm adaptation to the sea.</title>
        <authorList>
            <person name="Olsen J.L."/>
            <person name="Rouze P."/>
            <person name="Verhelst B."/>
            <person name="Lin Y.-C."/>
            <person name="Bayer T."/>
            <person name="Collen J."/>
            <person name="Dattolo E."/>
            <person name="De Paoli E."/>
            <person name="Dittami S."/>
            <person name="Maumus F."/>
            <person name="Michel G."/>
            <person name="Kersting A."/>
            <person name="Lauritano C."/>
            <person name="Lohaus R."/>
            <person name="Toepel M."/>
            <person name="Tonon T."/>
            <person name="Vanneste K."/>
            <person name="Amirebrahimi M."/>
            <person name="Brakel J."/>
            <person name="Bostroem C."/>
            <person name="Chovatia M."/>
            <person name="Grimwood J."/>
            <person name="Jenkins J.W."/>
            <person name="Jueterbock A."/>
            <person name="Mraz A."/>
            <person name="Stam W.T."/>
            <person name="Tice H."/>
            <person name="Bornberg-Bauer E."/>
            <person name="Green P.J."/>
            <person name="Pearson G.A."/>
            <person name="Procaccini G."/>
            <person name="Duarte C.M."/>
            <person name="Schmutz J."/>
            <person name="Reusch T.B.H."/>
            <person name="Van de Peer Y."/>
        </authorList>
    </citation>
    <scope>NUCLEOTIDE SEQUENCE [LARGE SCALE GENOMIC DNA]</scope>
    <source>
        <strain evidence="3">cv. Finnish</strain>
    </source>
</reference>
<accession>A0A0K9NXE7</accession>
<dbReference type="PANTHER" id="PTHR31300:SF2">
    <property type="entry name" value="LIPASE-LIKE PROTEIN"/>
    <property type="match status" value="1"/>
</dbReference>